<proteinExistence type="predicted"/>
<dbReference type="EMBL" id="CAAALY010090453">
    <property type="protein sequence ID" value="VEL27864.1"/>
    <property type="molecule type" value="Genomic_DNA"/>
</dbReference>
<keyword evidence="2" id="KW-1185">Reference proteome</keyword>
<accession>A0A448X4I0</accession>
<gene>
    <name evidence="1" type="ORF">PXEA_LOCUS21304</name>
</gene>
<reference evidence="1" key="1">
    <citation type="submission" date="2018-11" db="EMBL/GenBank/DDBJ databases">
        <authorList>
            <consortium name="Pathogen Informatics"/>
        </authorList>
    </citation>
    <scope>NUCLEOTIDE SEQUENCE</scope>
</reference>
<dbReference type="Proteomes" id="UP000784294">
    <property type="component" value="Unassembled WGS sequence"/>
</dbReference>
<organism evidence="1 2">
    <name type="scientific">Protopolystoma xenopodis</name>
    <dbReference type="NCBI Taxonomy" id="117903"/>
    <lineage>
        <taxon>Eukaryota</taxon>
        <taxon>Metazoa</taxon>
        <taxon>Spiralia</taxon>
        <taxon>Lophotrochozoa</taxon>
        <taxon>Platyhelminthes</taxon>
        <taxon>Monogenea</taxon>
        <taxon>Polyopisthocotylea</taxon>
        <taxon>Polystomatidea</taxon>
        <taxon>Polystomatidae</taxon>
        <taxon>Protopolystoma</taxon>
    </lineage>
</organism>
<evidence type="ECO:0000313" key="2">
    <source>
        <dbReference type="Proteomes" id="UP000784294"/>
    </source>
</evidence>
<dbReference type="AlphaFoldDB" id="A0A448X4I0"/>
<sequence length="127" mass="13902">MFTPIVGYNSLHYTYYSLVQGLASLFSDALSNSVCLRQAYTTVIQNIFRLHTLARQSTSQLSEMEVVRPALVAGSVGCPWQSPRFTRKSSIVTAPQLSLGSLIRAEVNAAKHLAPDSAFNTVILLAR</sequence>
<protein>
    <submittedName>
        <fullName evidence="1">Uncharacterized protein</fullName>
    </submittedName>
</protein>
<evidence type="ECO:0000313" key="1">
    <source>
        <dbReference type="EMBL" id="VEL27864.1"/>
    </source>
</evidence>
<comment type="caution">
    <text evidence="1">The sequence shown here is derived from an EMBL/GenBank/DDBJ whole genome shotgun (WGS) entry which is preliminary data.</text>
</comment>
<name>A0A448X4I0_9PLAT</name>